<sequence>MSLRFSPWGRIHMFRNVFPCLAAAAICAISPPLAAQENSGGAAAEAAGVSAPAAQDVYTLSPAELFEFAEQARAAGNFDLAAKAYTALTELPDMPLRNEARFRHAMMLADQQQDYRGAAVLLRQILDEQPDTARVRVELARMQAMMGNLGAAEKELRAAQAAGLPPEVERLVRFYASALNARKPFGFNIDFAIAPDSNINRATRSDTLGTIIGDFQLSEDAQEKSGIGIAARGQAYLKAGLAENAELLVRASANGRFYENGDFDDYIASIQAGPQIAIGKDRLDIAATASWRWFGRDPYTVSYGATANYRHPVGKRAQINVQGAAIRTKDRLNDLRSNDRYQLEIGLDRAFTSKFGGGIGLSGYRAVANDPGYSTASGSLNTYLFRELGRTTAVLRAGYDRLEADKRLFLYPTRRVDDRFSASLSGTFRDLRIGAFAPLAKVSFERNFSTVEIYDYQRLAAEFGVAAAF</sequence>
<evidence type="ECO:0000256" key="1">
    <source>
        <dbReference type="SAM" id="SignalP"/>
    </source>
</evidence>
<evidence type="ECO:0000313" key="3">
    <source>
        <dbReference type="EMBL" id="MXP46297.1"/>
    </source>
</evidence>
<gene>
    <name evidence="3" type="ORF">GRI43_02670</name>
</gene>
<keyword evidence="4" id="KW-1185">Reference proteome</keyword>
<dbReference type="InterPro" id="IPR007655">
    <property type="entry name" value="Slam_C"/>
</dbReference>
<feature type="signal peptide" evidence="1">
    <location>
        <begin position="1"/>
        <end position="35"/>
    </location>
</feature>
<dbReference type="InterPro" id="IPR011990">
    <property type="entry name" value="TPR-like_helical_dom_sf"/>
</dbReference>
<feature type="chain" id="PRO_5026162163" evidence="1">
    <location>
        <begin position="36"/>
        <end position="469"/>
    </location>
</feature>
<evidence type="ECO:0000259" key="2">
    <source>
        <dbReference type="Pfam" id="PF04575"/>
    </source>
</evidence>
<reference evidence="3 4" key="1">
    <citation type="submission" date="2019-12" db="EMBL/GenBank/DDBJ databases">
        <title>Genomic-based taxomic classification of the family Erythrobacteraceae.</title>
        <authorList>
            <person name="Xu L."/>
        </authorList>
    </citation>
    <scope>NUCLEOTIDE SEQUENCE [LARGE SCALE GENOMIC DNA]</scope>
    <source>
        <strain evidence="3 4">SW-109</strain>
    </source>
</reference>
<dbReference type="Proteomes" id="UP000471435">
    <property type="component" value="Unassembled WGS sequence"/>
</dbReference>
<feature type="domain" description="Surface lipoprotein assembly modifier C-terminal" evidence="2">
    <location>
        <begin position="187"/>
        <end position="458"/>
    </location>
</feature>
<dbReference type="EMBL" id="WTYP01000001">
    <property type="protein sequence ID" value="MXP46297.1"/>
    <property type="molecule type" value="Genomic_DNA"/>
</dbReference>
<accession>A0A6I4UWP7</accession>
<keyword evidence="1" id="KW-0732">Signal</keyword>
<name>A0A6I4UWP7_9SPHN</name>
<evidence type="ECO:0000313" key="4">
    <source>
        <dbReference type="Proteomes" id="UP000471435"/>
    </source>
</evidence>
<dbReference type="Pfam" id="PF04575">
    <property type="entry name" value="SlipAM"/>
    <property type="match status" value="1"/>
</dbReference>
<dbReference type="SUPFAM" id="SSF48452">
    <property type="entry name" value="TPR-like"/>
    <property type="match status" value="1"/>
</dbReference>
<dbReference type="Pfam" id="PF14559">
    <property type="entry name" value="TPR_19"/>
    <property type="match status" value="1"/>
</dbReference>
<protein>
    <submittedName>
        <fullName evidence="3">DUF560 domain-containing protein</fullName>
    </submittedName>
</protein>
<comment type="caution">
    <text evidence="3">The sequence shown here is derived from an EMBL/GenBank/DDBJ whole genome shotgun (WGS) entry which is preliminary data.</text>
</comment>
<organism evidence="3 4">
    <name type="scientific">Pontixanthobacter luteolus</name>
    <dbReference type="NCBI Taxonomy" id="295089"/>
    <lineage>
        <taxon>Bacteria</taxon>
        <taxon>Pseudomonadati</taxon>
        <taxon>Pseudomonadota</taxon>
        <taxon>Alphaproteobacteria</taxon>
        <taxon>Sphingomonadales</taxon>
        <taxon>Erythrobacteraceae</taxon>
        <taxon>Pontixanthobacter</taxon>
    </lineage>
</organism>
<dbReference type="AlphaFoldDB" id="A0A6I4UWP7"/>
<dbReference type="Gene3D" id="1.25.40.10">
    <property type="entry name" value="Tetratricopeptide repeat domain"/>
    <property type="match status" value="1"/>
</dbReference>
<proteinExistence type="predicted"/>